<accession>A0ABS5W786</accession>
<keyword evidence="1" id="KW-0732">Signal</keyword>
<feature type="chain" id="PRO_5045523076" evidence="1">
    <location>
        <begin position="21"/>
        <end position="166"/>
    </location>
</feature>
<dbReference type="EMBL" id="JAHFVK010000002">
    <property type="protein sequence ID" value="MBT2135559.1"/>
    <property type="molecule type" value="Genomic_DNA"/>
</dbReference>
<proteinExistence type="predicted"/>
<feature type="signal peptide" evidence="1">
    <location>
        <begin position="1"/>
        <end position="20"/>
    </location>
</feature>
<comment type="caution">
    <text evidence="2">The sequence shown here is derived from an EMBL/GenBank/DDBJ whole genome shotgun (WGS) entry which is preliminary data.</text>
</comment>
<dbReference type="RefSeq" id="WP_214537259.1">
    <property type="nucleotide sequence ID" value="NZ_JAHFVK010000002.1"/>
</dbReference>
<sequence>MKKKTTLCLLLAAVAVPASGQSSGVPPTHIMGEGDNPNLKSCRVSYAPIIDAIAAEMKVIKVPPASRQQSIDGKALVMYVNANVAPLRFEGKNTTTCTGYVALQLYVPRVMADPVSRKQRRTSLTYCNEGFNLTAVRGEMQAEINEKIRFLAAQCINTYVQSAVGG</sequence>
<protein>
    <submittedName>
        <fullName evidence="2">Uncharacterized protein</fullName>
    </submittedName>
</protein>
<gene>
    <name evidence="2" type="ORF">KK137_14570</name>
</gene>
<evidence type="ECO:0000313" key="2">
    <source>
        <dbReference type="EMBL" id="MBT2135559.1"/>
    </source>
</evidence>
<reference evidence="2 3" key="1">
    <citation type="submission" date="2021-05" db="EMBL/GenBank/DDBJ databases">
        <title>Croceibacterium sp. LX-88 genome sequence.</title>
        <authorList>
            <person name="Luo X."/>
        </authorList>
    </citation>
    <scope>NUCLEOTIDE SEQUENCE [LARGE SCALE GENOMIC DNA]</scope>
    <source>
        <strain evidence="2 3">LX-88</strain>
    </source>
</reference>
<evidence type="ECO:0000256" key="1">
    <source>
        <dbReference type="SAM" id="SignalP"/>
    </source>
</evidence>
<organism evidence="2 3">
    <name type="scientific">Croceibacterium selenioxidans</name>
    <dbReference type="NCBI Taxonomy" id="2838833"/>
    <lineage>
        <taxon>Bacteria</taxon>
        <taxon>Pseudomonadati</taxon>
        <taxon>Pseudomonadota</taxon>
        <taxon>Alphaproteobacteria</taxon>
        <taxon>Sphingomonadales</taxon>
        <taxon>Erythrobacteraceae</taxon>
        <taxon>Croceibacterium</taxon>
    </lineage>
</organism>
<evidence type="ECO:0000313" key="3">
    <source>
        <dbReference type="Proteomes" id="UP000811255"/>
    </source>
</evidence>
<keyword evidence="3" id="KW-1185">Reference proteome</keyword>
<dbReference type="Proteomes" id="UP000811255">
    <property type="component" value="Unassembled WGS sequence"/>
</dbReference>
<name>A0ABS5W786_9SPHN</name>